<dbReference type="Proteomes" id="UP000756860">
    <property type="component" value="Unassembled WGS sequence"/>
</dbReference>
<dbReference type="PANTHER" id="PTHR36304:SF4">
    <property type="entry name" value="DUF4388 DOMAIN-CONTAINING PROTEIN"/>
    <property type="match status" value="1"/>
</dbReference>
<dbReference type="InterPro" id="IPR025497">
    <property type="entry name" value="PatA-like_N"/>
</dbReference>
<evidence type="ECO:0000313" key="3">
    <source>
        <dbReference type="EMBL" id="MBT0651932.1"/>
    </source>
</evidence>
<dbReference type="EMBL" id="JAHCVK010000001">
    <property type="protein sequence ID" value="MBT0651932.1"/>
    <property type="molecule type" value="Genomic_DNA"/>
</dbReference>
<feature type="region of interest" description="Disordered" evidence="1">
    <location>
        <begin position="224"/>
        <end position="244"/>
    </location>
</feature>
<sequence>MSFTGDLEHLPIVDVIQLLHATRKSGVLNVQSRKGESQLVFKDGYIVSANHLNSSIRLGEILISLNVITPETLDQTLQQQQQAGDDRKPLIVMLLEAGLVKEEDAYKGLELLIELTIVEMLTWKRGSFSLDVMSQTTPDDYRYYPGKMGMEVNVDTQSILMDALRIYDEKMRDGELEDESPEDEPPAARDLPGGAPSSLLSADDLGLGDLDKLERKIPAVFTSLDDRSSESGGTEDMPAETASGLAQHEGEELLAFLDKPVRFWAESAPTGGPVPSVILFTADEILSYCITTVCKQEGIHVFASSDEQDLEHIIDQFLSKRRTPILVLDRPGKPDGLPEEKILPLRQQLRKQFPGVAIIQLTSPLDYPFSMQAYKDGVRGIIPAPSLKERRNSFVPDMKSFLEALLEFLCGYIPSPADHLVGRLRTSVSALRGMKEAPDIAFALLQFIADSFERSLTLIVREKELIAEKSFGIKGEKGRGAAPPLGFRISLAPPSQFRTVVEEGSVYFGETTDPVVREQLFTAIGAPARSTMLLLPLRSFGKTIAIVYGDFGRNEVPDVPVDMLEVLANYAGRALEYAVARKKRETPAP</sequence>
<evidence type="ECO:0000256" key="1">
    <source>
        <dbReference type="SAM" id="MobiDB-lite"/>
    </source>
</evidence>
<dbReference type="RefSeq" id="WP_214173916.1">
    <property type="nucleotide sequence ID" value="NZ_JAHCVK010000001.1"/>
</dbReference>
<dbReference type="PANTHER" id="PTHR36304">
    <property type="entry name" value="DOMAIN GTPASE-ACTIVATING PROTEIN, PUTATIVE-RELATED-RELATED"/>
    <property type="match status" value="1"/>
</dbReference>
<dbReference type="SUPFAM" id="SSF160246">
    <property type="entry name" value="EspE N-terminal domain-like"/>
    <property type="match status" value="1"/>
</dbReference>
<organism evidence="3 4">
    <name type="scientific">Geomobilimonas luticola</name>
    <dbReference type="NCBI Taxonomy" id="1114878"/>
    <lineage>
        <taxon>Bacteria</taxon>
        <taxon>Pseudomonadati</taxon>
        <taxon>Thermodesulfobacteriota</taxon>
        <taxon>Desulfuromonadia</taxon>
        <taxon>Geobacterales</taxon>
        <taxon>Geobacteraceae</taxon>
        <taxon>Geomobilimonas</taxon>
    </lineage>
</organism>
<accession>A0ABS5SBB8</accession>
<feature type="compositionally biased region" description="Acidic residues" evidence="1">
    <location>
        <begin position="175"/>
        <end position="185"/>
    </location>
</feature>
<protein>
    <submittedName>
        <fullName evidence="3">DUF4388 domain-containing protein</fullName>
    </submittedName>
</protein>
<feature type="region of interest" description="Disordered" evidence="1">
    <location>
        <begin position="173"/>
        <end position="195"/>
    </location>
</feature>
<evidence type="ECO:0000259" key="2">
    <source>
        <dbReference type="Pfam" id="PF14332"/>
    </source>
</evidence>
<dbReference type="InterPro" id="IPR037257">
    <property type="entry name" value="T2SS_E_N_sf"/>
</dbReference>
<gene>
    <name evidence="3" type="ORF">KI810_02585</name>
</gene>
<proteinExistence type="predicted"/>
<feature type="domain" description="PatA-like N-terminal" evidence="2">
    <location>
        <begin position="4"/>
        <end position="170"/>
    </location>
</feature>
<name>A0ABS5SBB8_9BACT</name>
<reference evidence="3 4" key="1">
    <citation type="submission" date="2021-05" db="EMBL/GenBank/DDBJ databases">
        <title>The draft genome of Geobacter luticola JCM 17780.</title>
        <authorList>
            <person name="Xu Z."/>
            <person name="Masuda Y."/>
            <person name="Itoh H."/>
            <person name="Senoo K."/>
        </authorList>
    </citation>
    <scope>NUCLEOTIDE SEQUENCE [LARGE SCALE GENOMIC DNA]</scope>
    <source>
        <strain evidence="3 4">JCM 17780</strain>
    </source>
</reference>
<keyword evidence="4" id="KW-1185">Reference proteome</keyword>
<comment type="caution">
    <text evidence="3">The sequence shown here is derived from an EMBL/GenBank/DDBJ whole genome shotgun (WGS) entry which is preliminary data.</text>
</comment>
<dbReference type="Pfam" id="PF14332">
    <property type="entry name" value="DUF4388"/>
    <property type="match status" value="1"/>
</dbReference>
<evidence type="ECO:0000313" key="4">
    <source>
        <dbReference type="Proteomes" id="UP000756860"/>
    </source>
</evidence>